<gene>
    <name evidence="1" type="ORF">JI435_421200</name>
</gene>
<evidence type="ECO:0000313" key="2">
    <source>
        <dbReference type="Proteomes" id="UP000663193"/>
    </source>
</evidence>
<dbReference type="VEuPathDB" id="FungiDB:JI435_421200"/>
<name>A0A7U2I876_PHANO</name>
<proteinExistence type="predicted"/>
<protein>
    <submittedName>
        <fullName evidence="1">Uncharacterized protein</fullName>
    </submittedName>
</protein>
<sequence>MDDMRDGNEPTNTMALWEGTRVRSCLSTYLGSCSNHTFHAQGLRRSLTLATVLRNLKHQLNADRADAACRSIPIQPSYVPRGEPDCR</sequence>
<evidence type="ECO:0000313" key="1">
    <source>
        <dbReference type="EMBL" id="QRD04462.1"/>
    </source>
</evidence>
<dbReference type="Proteomes" id="UP000663193">
    <property type="component" value="Chromosome 17"/>
</dbReference>
<keyword evidence="2" id="KW-1185">Reference proteome</keyword>
<reference evidence="2" key="1">
    <citation type="journal article" date="2021" name="BMC Genomics">
        <title>Chromosome-level genome assembly and manually-curated proteome of model necrotroph Parastagonospora nodorum Sn15 reveals a genome-wide trove of candidate effector homologs, and redundancy of virulence-related functions within an accessory chromosome.</title>
        <authorList>
            <person name="Bertazzoni S."/>
            <person name="Jones D.A.B."/>
            <person name="Phan H.T."/>
            <person name="Tan K.-C."/>
            <person name="Hane J.K."/>
        </authorList>
    </citation>
    <scope>NUCLEOTIDE SEQUENCE [LARGE SCALE GENOMIC DNA]</scope>
    <source>
        <strain evidence="2">SN15 / ATCC MYA-4574 / FGSC 10173)</strain>
    </source>
</reference>
<dbReference type="EMBL" id="CP069039">
    <property type="protein sequence ID" value="QRD04462.1"/>
    <property type="molecule type" value="Genomic_DNA"/>
</dbReference>
<accession>A0A7U2I876</accession>
<organism evidence="1 2">
    <name type="scientific">Phaeosphaeria nodorum (strain SN15 / ATCC MYA-4574 / FGSC 10173)</name>
    <name type="common">Glume blotch fungus</name>
    <name type="synonym">Parastagonospora nodorum</name>
    <dbReference type="NCBI Taxonomy" id="321614"/>
    <lineage>
        <taxon>Eukaryota</taxon>
        <taxon>Fungi</taxon>
        <taxon>Dikarya</taxon>
        <taxon>Ascomycota</taxon>
        <taxon>Pezizomycotina</taxon>
        <taxon>Dothideomycetes</taxon>
        <taxon>Pleosporomycetidae</taxon>
        <taxon>Pleosporales</taxon>
        <taxon>Pleosporineae</taxon>
        <taxon>Phaeosphaeriaceae</taxon>
        <taxon>Parastagonospora</taxon>
    </lineage>
</organism>
<dbReference type="AlphaFoldDB" id="A0A7U2I876"/>